<dbReference type="Proteomes" id="UP000178082">
    <property type="component" value="Unassembled WGS sequence"/>
</dbReference>
<dbReference type="EMBL" id="MGDI01000031">
    <property type="protein sequence ID" value="OGL52562.1"/>
    <property type="molecule type" value="Genomic_DNA"/>
</dbReference>
<evidence type="ECO:0000313" key="8">
    <source>
        <dbReference type="Proteomes" id="UP000178082"/>
    </source>
</evidence>
<name>A0A1F7SFK3_9BACT</name>
<keyword evidence="3 6" id="KW-0812">Transmembrane</keyword>
<keyword evidence="4 6" id="KW-1133">Transmembrane helix</keyword>
<dbReference type="STRING" id="1817883.A3G31_11360"/>
<dbReference type="PANTHER" id="PTHR42948">
    <property type="entry name" value="TRANSPORTER"/>
    <property type="match status" value="1"/>
</dbReference>
<feature type="transmembrane region" description="Helical" evidence="6">
    <location>
        <begin position="152"/>
        <end position="173"/>
    </location>
</feature>
<dbReference type="GO" id="GO:0016020">
    <property type="term" value="C:membrane"/>
    <property type="evidence" value="ECO:0007669"/>
    <property type="project" value="UniProtKB-SubCell"/>
</dbReference>
<sequence length="519" mass="57590">MSNNHREQWASRFGLVLAMAGNAIGLGNFLRFPVQAASNGGGAFMIPYFIALILLGIPLMWIEWSMGRYGGIRGHGTTPGIFNAMWKHPIAKYIGILGIFLPLIVTIYYVYIESWTLAYSFFSVTGKYFGITSREGMGEFFGGFLGSGKSQYFTGIATAYIFFLITIAINVFIMYRGIAKGIETLAKIAMPALFLFGIVLVIRVFTLGVPHPAYPDRNVLNGLGFIWNPDFSQLKNGSVWLAATGQIFFTLSIGFGAIQTYASYLREKDDVALSGLTTSVFNEFAEVILGGSIAIPVACAFFGIAATQEIAKTGAFSLGFQSMPIIFQMFPFGQLFGTLWFLLLFFAGITSSVAISMPAVAFLEDEFKLTKPKAVLLVWTIVFICVQPVIFGKGFLDELDFWAGTFGLAFFALLEVVIFAWIFKMDKGWEEIHIGADIKIPKVFYYIIKYITPVYLLILLGAWTWQQGISVIMMEGVKPEEIIWKWGARLLMVGIILALIICVRIAWKNKTVSDEVSPE</sequence>
<feature type="transmembrane region" description="Helical" evidence="6">
    <location>
        <begin position="284"/>
        <end position="306"/>
    </location>
</feature>
<dbReference type="AlphaFoldDB" id="A0A1F7SFK3"/>
<feature type="transmembrane region" description="Helical" evidence="6">
    <location>
        <begin position="339"/>
        <end position="363"/>
    </location>
</feature>
<feature type="transmembrane region" description="Helical" evidence="6">
    <location>
        <begin position="401"/>
        <end position="423"/>
    </location>
</feature>
<organism evidence="7 8">
    <name type="scientific">Candidatus Schekmanbacteria bacterium RIFCSPLOWO2_12_FULL_38_15</name>
    <dbReference type="NCBI Taxonomy" id="1817883"/>
    <lineage>
        <taxon>Bacteria</taxon>
        <taxon>Candidatus Schekmaniibacteriota</taxon>
    </lineage>
</organism>
<proteinExistence type="predicted"/>
<comment type="subcellular location">
    <subcellularLocation>
        <location evidence="1">Membrane</location>
        <topology evidence="1">Multi-pass membrane protein</topology>
    </subcellularLocation>
</comment>
<gene>
    <name evidence="7" type="ORF">A3G31_11360</name>
</gene>
<keyword evidence="5 6" id="KW-0472">Membrane</keyword>
<dbReference type="InterPro" id="IPR000175">
    <property type="entry name" value="Na/ntran_symport"/>
</dbReference>
<dbReference type="Pfam" id="PF00209">
    <property type="entry name" value="SNF"/>
    <property type="match status" value="2"/>
</dbReference>
<dbReference type="PRINTS" id="PR00176">
    <property type="entry name" value="NANEUSMPORT"/>
</dbReference>
<feature type="transmembrane region" description="Helical" evidence="6">
    <location>
        <begin position="486"/>
        <end position="507"/>
    </location>
</feature>
<comment type="caution">
    <text evidence="7">The sequence shown here is derived from an EMBL/GenBank/DDBJ whole genome shotgun (WGS) entry which is preliminary data.</text>
</comment>
<feature type="transmembrane region" description="Helical" evidence="6">
    <location>
        <begin position="443"/>
        <end position="466"/>
    </location>
</feature>
<dbReference type="SUPFAM" id="SSF161070">
    <property type="entry name" value="SNF-like"/>
    <property type="match status" value="1"/>
</dbReference>
<evidence type="ECO:0000256" key="2">
    <source>
        <dbReference type="ARBA" id="ARBA00022448"/>
    </source>
</evidence>
<protein>
    <submittedName>
        <fullName evidence="7">Sodium:calcium symporter</fullName>
    </submittedName>
</protein>
<feature type="transmembrane region" description="Helical" evidence="6">
    <location>
        <begin position="239"/>
        <end position="264"/>
    </location>
</feature>
<evidence type="ECO:0000313" key="7">
    <source>
        <dbReference type="EMBL" id="OGL52562.1"/>
    </source>
</evidence>
<dbReference type="PANTHER" id="PTHR42948:SF1">
    <property type="entry name" value="TRANSPORTER"/>
    <property type="match status" value="1"/>
</dbReference>
<feature type="transmembrane region" description="Helical" evidence="6">
    <location>
        <begin position="185"/>
        <end position="205"/>
    </location>
</feature>
<evidence type="ECO:0000256" key="3">
    <source>
        <dbReference type="ARBA" id="ARBA00022692"/>
    </source>
</evidence>
<feature type="transmembrane region" description="Helical" evidence="6">
    <location>
        <begin position="375"/>
        <end position="395"/>
    </location>
</feature>
<accession>A0A1F7SFK3</accession>
<evidence type="ECO:0000256" key="1">
    <source>
        <dbReference type="ARBA" id="ARBA00004141"/>
    </source>
</evidence>
<reference evidence="7 8" key="1">
    <citation type="journal article" date="2016" name="Nat. Commun.">
        <title>Thousands of microbial genomes shed light on interconnected biogeochemical processes in an aquifer system.</title>
        <authorList>
            <person name="Anantharaman K."/>
            <person name="Brown C.T."/>
            <person name="Hug L.A."/>
            <person name="Sharon I."/>
            <person name="Castelle C.J."/>
            <person name="Probst A.J."/>
            <person name="Thomas B.C."/>
            <person name="Singh A."/>
            <person name="Wilkins M.J."/>
            <person name="Karaoz U."/>
            <person name="Brodie E.L."/>
            <person name="Williams K.H."/>
            <person name="Hubbard S.S."/>
            <person name="Banfield J.F."/>
        </authorList>
    </citation>
    <scope>NUCLEOTIDE SEQUENCE [LARGE SCALE GENOMIC DNA]</scope>
</reference>
<evidence type="ECO:0000256" key="6">
    <source>
        <dbReference type="SAM" id="Phobius"/>
    </source>
</evidence>
<keyword evidence="2" id="KW-0813">Transport</keyword>
<feature type="transmembrane region" description="Helical" evidence="6">
    <location>
        <begin position="12"/>
        <end position="30"/>
    </location>
</feature>
<dbReference type="PROSITE" id="PS50267">
    <property type="entry name" value="NA_NEUROTRAN_SYMP_3"/>
    <property type="match status" value="1"/>
</dbReference>
<evidence type="ECO:0000256" key="4">
    <source>
        <dbReference type="ARBA" id="ARBA00022989"/>
    </source>
</evidence>
<dbReference type="InterPro" id="IPR037272">
    <property type="entry name" value="SNS_sf"/>
</dbReference>
<feature type="transmembrane region" description="Helical" evidence="6">
    <location>
        <begin position="42"/>
        <end position="62"/>
    </location>
</feature>
<feature type="transmembrane region" description="Helical" evidence="6">
    <location>
        <begin position="93"/>
        <end position="112"/>
    </location>
</feature>
<dbReference type="NCBIfam" id="NF037979">
    <property type="entry name" value="Na_transp"/>
    <property type="match status" value="1"/>
</dbReference>
<evidence type="ECO:0000256" key="5">
    <source>
        <dbReference type="ARBA" id="ARBA00023136"/>
    </source>
</evidence>